<gene>
    <name evidence="1" type="ORF">DSM110277_01470</name>
</gene>
<organism evidence="1 2">
    <name type="scientific">Sulfitobacter pontiacus</name>
    <dbReference type="NCBI Taxonomy" id="60137"/>
    <lineage>
        <taxon>Bacteria</taxon>
        <taxon>Pseudomonadati</taxon>
        <taxon>Pseudomonadota</taxon>
        <taxon>Alphaproteobacteria</taxon>
        <taxon>Rhodobacterales</taxon>
        <taxon>Roseobacteraceae</taxon>
        <taxon>Sulfitobacter</taxon>
    </lineage>
</organism>
<protein>
    <submittedName>
        <fullName evidence="1">Uncharacterized protein</fullName>
    </submittedName>
</protein>
<name>A0AAX3A9Y3_9RHOB</name>
<dbReference type="EMBL" id="CP084959">
    <property type="protein sequence ID" value="UOA23058.1"/>
    <property type="molecule type" value="Genomic_DNA"/>
</dbReference>
<evidence type="ECO:0000313" key="2">
    <source>
        <dbReference type="Proteomes" id="UP000830781"/>
    </source>
</evidence>
<reference evidence="2" key="1">
    <citation type="journal article" date="2022" name="Microorganisms">
        <title>Beyond the ABCs#Discovery of Three New Plasmid Types in Rhodobacterales (RepQ, RepY, RepW).</title>
        <authorList>
            <person name="Freese H.M."/>
            <person name="Ringel V."/>
            <person name="Overmann J."/>
            <person name="Petersen J."/>
        </authorList>
    </citation>
    <scope>NUCLEOTIDE SEQUENCE [LARGE SCALE GENOMIC DNA]</scope>
    <source>
        <strain evidence="2">DSM 110277</strain>
    </source>
</reference>
<dbReference type="Proteomes" id="UP000830781">
    <property type="component" value="Chromosome"/>
</dbReference>
<proteinExistence type="predicted"/>
<sequence length="38" mass="4580">MTNEERDIQRKLKVLQHAEKIGNAPVFWDWEIQLLQMA</sequence>
<dbReference type="AlphaFoldDB" id="A0AAX3A9Y3"/>
<evidence type="ECO:0000313" key="1">
    <source>
        <dbReference type="EMBL" id="UOA23058.1"/>
    </source>
</evidence>
<keyword evidence="2" id="KW-1185">Reference proteome</keyword>
<accession>A0AAX3A9Y3</accession>